<keyword evidence="3" id="KW-1185">Reference proteome</keyword>
<feature type="compositionally biased region" description="Low complexity" evidence="1">
    <location>
        <begin position="476"/>
        <end position="496"/>
    </location>
</feature>
<feature type="region of interest" description="Disordered" evidence="1">
    <location>
        <begin position="253"/>
        <end position="579"/>
    </location>
</feature>
<feature type="compositionally biased region" description="Pro residues" evidence="1">
    <location>
        <begin position="322"/>
        <end position="338"/>
    </location>
</feature>
<feature type="region of interest" description="Disordered" evidence="1">
    <location>
        <begin position="139"/>
        <end position="170"/>
    </location>
</feature>
<accession>A0A9P8AB59</accession>
<evidence type="ECO:0000313" key="3">
    <source>
        <dbReference type="Proteomes" id="UP001049176"/>
    </source>
</evidence>
<comment type="caution">
    <text evidence="2">The sequence shown here is derived from an EMBL/GenBank/DDBJ whole genome shotgun (WGS) entry which is preliminary data.</text>
</comment>
<dbReference type="EMBL" id="CM032182">
    <property type="protein sequence ID" value="KAG7096254.1"/>
    <property type="molecule type" value="Genomic_DNA"/>
</dbReference>
<organism evidence="2 3">
    <name type="scientific">Marasmius oreades</name>
    <name type="common">fairy-ring Marasmius</name>
    <dbReference type="NCBI Taxonomy" id="181124"/>
    <lineage>
        <taxon>Eukaryota</taxon>
        <taxon>Fungi</taxon>
        <taxon>Dikarya</taxon>
        <taxon>Basidiomycota</taxon>
        <taxon>Agaricomycotina</taxon>
        <taxon>Agaricomycetes</taxon>
        <taxon>Agaricomycetidae</taxon>
        <taxon>Agaricales</taxon>
        <taxon>Marasmiineae</taxon>
        <taxon>Marasmiaceae</taxon>
        <taxon>Marasmius</taxon>
    </lineage>
</organism>
<dbReference type="PRINTS" id="PR01217">
    <property type="entry name" value="PRICHEXTENSN"/>
</dbReference>
<dbReference type="AlphaFoldDB" id="A0A9P8AB59"/>
<evidence type="ECO:0000313" key="2">
    <source>
        <dbReference type="EMBL" id="KAG7096254.1"/>
    </source>
</evidence>
<dbReference type="RefSeq" id="XP_043012724.1">
    <property type="nucleotide sequence ID" value="XM_043148132.1"/>
</dbReference>
<dbReference type="GeneID" id="66072778"/>
<sequence length="780" mass="85393">MEFEAIDGFPGVVGRRRDFKPGDEKESSLVVSFTEYRGEEQPCNSLGTPGDIYVDKIGFTLYACYDFAGFKERWYPWCTTKFDGASILEHPEHRDSILWVHGEASWWRRRRLENRFRNTRILKTPKDFVRDLVQKSKPKRKPVKDLIDTDNDSVSYSGSRTAPVTAPPAIGRRFNRSSVQLPTSAIASNPIPKPCSKLSPPPTQLAVPPSQPIEPLVGLDWIFGGENADSSRRLHEENEALQRKLREMEEENVRLRSVNAAPSQPTIRTNESGSMAFPSPPPSAHPGISHSRSISVAYSPAPCAESPTLRIRTASQKRKRSPSPPITAPTPRPVPRLPSPSTELPRSPTPPPFPPPECPASPMALALGPPLDRIFTPSPPPCPPSPKAYRTPFEIEKTTVPSPTPPPTTPCPPSPIIENSCAASPTPTPAPAPALKKRRITRSSGAEVAKAAPMPAVVAACGDPNSAGEPALPVESVSSARASRLLTSAPASLSTVKSKGKQQEREKVAKAPLPPARPPTGSTSAHQYQRKPTLYPKSKPSNSASTSTSQPVEVKVKEEHAPTQPLLLQSSAPGSGTVDKVIDLTMDSDCEESTTKVDAKRSKLGRKPKAVEVVIIEDTDDEIQEIKPDANANLSASANPKEKAEPIGNISRHVSVHDHPEPEEEPGMDMAVDDSAGGGVEVKKELSETERFPLSHYPPENVRPLLVKLMFTEFKGRIRCIICLAKKEVNKRDWLGRCVLAKLHHYEQEHADRYNALANETEEMLKNRLMRLAQRLRVAA</sequence>
<feature type="compositionally biased region" description="Pro residues" evidence="1">
    <location>
        <begin position="347"/>
        <end position="359"/>
    </location>
</feature>
<feature type="compositionally biased region" description="Polar residues" evidence="1">
    <location>
        <begin position="152"/>
        <end position="162"/>
    </location>
</feature>
<proteinExistence type="predicted"/>
<gene>
    <name evidence="2" type="ORF">E1B28_003702</name>
</gene>
<evidence type="ECO:0000256" key="1">
    <source>
        <dbReference type="SAM" id="MobiDB-lite"/>
    </source>
</evidence>
<feature type="compositionally biased region" description="Polar residues" evidence="1">
    <location>
        <begin position="260"/>
        <end position="273"/>
    </location>
</feature>
<dbReference type="OrthoDB" id="3067611at2759"/>
<protein>
    <submittedName>
        <fullName evidence="2">Uncharacterized protein</fullName>
    </submittedName>
</protein>
<feature type="region of interest" description="Disordered" evidence="1">
    <location>
        <begin position="185"/>
        <end position="208"/>
    </location>
</feature>
<feature type="compositionally biased region" description="Low complexity" evidence="1">
    <location>
        <begin position="446"/>
        <end position="460"/>
    </location>
</feature>
<dbReference type="KEGG" id="more:E1B28_003702"/>
<dbReference type="Proteomes" id="UP001049176">
    <property type="component" value="Chromosome 2"/>
</dbReference>
<feature type="compositionally biased region" description="Pro residues" evidence="1">
    <location>
        <begin position="402"/>
        <end position="415"/>
    </location>
</feature>
<feature type="compositionally biased region" description="Pro residues" evidence="1">
    <location>
        <begin position="377"/>
        <end position="386"/>
    </location>
</feature>
<name>A0A9P8AB59_9AGAR</name>
<reference evidence="2" key="1">
    <citation type="journal article" date="2021" name="Genome Biol. Evol.">
        <title>The assembled and annotated genome of the fairy-ring fungus Marasmius oreades.</title>
        <authorList>
            <person name="Hiltunen M."/>
            <person name="Ament-Velasquez S.L."/>
            <person name="Johannesson H."/>
        </authorList>
    </citation>
    <scope>NUCLEOTIDE SEQUENCE</scope>
    <source>
        <strain evidence="2">03SP1</strain>
    </source>
</reference>
<feature type="compositionally biased region" description="Low complexity" evidence="1">
    <location>
        <begin position="536"/>
        <end position="549"/>
    </location>
</feature>